<accession>E0TC15</accession>
<feature type="domain" description="Methyltransferase type 11" evidence="1">
    <location>
        <begin position="136"/>
        <end position="231"/>
    </location>
</feature>
<dbReference type="HOGENOM" id="CLU_037171_0_0_5"/>
<name>E0TC15_PARBH</name>
<evidence type="ECO:0000259" key="1">
    <source>
        <dbReference type="Pfam" id="PF08241"/>
    </source>
</evidence>
<dbReference type="STRING" id="314260.PB2503_08764"/>
<evidence type="ECO:0000313" key="2">
    <source>
        <dbReference type="EMBL" id="ADM09808.1"/>
    </source>
</evidence>
<dbReference type="GO" id="GO:0008757">
    <property type="term" value="F:S-adenosylmethionine-dependent methyltransferase activity"/>
    <property type="evidence" value="ECO:0007669"/>
    <property type="project" value="InterPro"/>
</dbReference>
<gene>
    <name evidence="2" type="ordered locus">PB2503_08764</name>
</gene>
<dbReference type="EMBL" id="CP002156">
    <property type="protein sequence ID" value="ADM09808.1"/>
    <property type="molecule type" value="Genomic_DNA"/>
</dbReference>
<dbReference type="Pfam" id="PF08241">
    <property type="entry name" value="Methyltransf_11"/>
    <property type="match status" value="1"/>
</dbReference>
<dbReference type="InterPro" id="IPR013216">
    <property type="entry name" value="Methyltransf_11"/>
</dbReference>
<keyword evidence="2" id="KW-0808">Transferase</keyword>
<dbReference type="Gene3D" id="3.40.50.150">
    <property type="entry name" value="Vaccinia Virus protein VP39"/>
    <property type="match status" value="1"/>
</dbReference>
<keyword evidence="2" id="KW-0830">Ubiquinone</keyword>
<dbReference type="AlphaFoldDB" id="E0TC15"/>
<keyword evidence="3" id="KW-1185">Reference proteome</keyword>
<dbReference type="eggNOG" id="COG2226">
    <property type="taxonomic scope" value="Bacteria"/>
</dbReference>
<protein>
    <submittedName>
        <fullName evidence="2">Ubiquinone/menaquinone biosynthesis methlytransferase family protein</fullName>
    </submittedName>
</protein>
<evidence type="ECO:0000313" key="3">
    <source>
        <dbReference type="Proteomes" id="UP000001302"/>
    </source>
</evidence>
<dbReference type="InterPro" id="IPR029063">
    <property type="entry name" value="SAM-dependent_MTases_sf"/>
</dbReference>
<dbReference type="PANTHER" id="PTHR42912:SF81">
    <property type="entry name" value="METHYLTRANSFERASE DOMAIN-CONTAINING PROTEIN"/>
    <property type="match status" value="1"/>
</dbReference>
<proteinExistence type="predicted"/>
<dbReference type="Proteomes" id="UP000001302">
    <property type="component" value="Chromosome"/>
</dbReference>
<reference evidence="2 3" key="2">
    <citation type="journal article" date="2011" name="J. Bacteriol.">
        <title>Complete genome sequence of strain HTCC2503T of Parvularcula bermudensis, the type species of the order "Parvularculales" in the class Alphaproteobacteria.</title>
        <authorList>
            <person name="Oh H.M."/>
            <person name="Kang I."/>
            <person name="Vergin K.L."/>
            <person name="Kang D."/>
            <person name="Rhee K.H."/>
            <person name="Giovannoni S.J."/>
            <person name="Cho J.C."/>
        </authorList>
    </citation>
    <scope>NUCLEOTIDE SEQUENCE [LARGE SCALE GENOMIC DNA]</scope>
    <source>
        <strain evidence="3">ATCC BAA-594 / HTCC2503 / KCTC 12087</strain>
    </source>
</reference>
<dbReference type="PANTHER" id="PTHR42912">
    <property type="entry name" value="METHYLTRANSFERASE"/>
    <property type="match status" value="1"/>
</dbReference>
<reference evidence="3" key="1">
    <citation type="submission" date="2010-08" db="EMBL/GenBank/DDBJ databases">
        <title>Genome sequence of Parvularcula bermudensis HTCC2503.</title>
        <authorList>
            <person name="Kang D.-M."/>
            <person name="Oh H.-M."/>
            <person name="Cho J.-C."/>
        </authorList>
    </citation>
    <scope>NUCLEOTIDE SEQUENCE [LARGE SCALE GENOMIC DNA]</scope>
    <source>
        <strain evidence="3">ATCC BAA-594 / HTCC2503 / KCTC 12087</strain>
    </source>
</reference>
<dbReference type="InterPro" id="IPR050508">
    <property type="entry name" value="Methyltransf_Superfamily"/>
</dbReference>
<dbReference type="SUPFAM" id="SSF53335">
    <property type="entry name" value="S-adenosyl-L-methionine-dependent methyltransferases"/>
    <property type="match status" value="1"/>
</dbReference>
<dbReference type="KEGG" id="pbr:PB2503_08764"/>
<organism evidence="2 3">
    <name type="scientific">Parvularcula bermudensis (strain ATCC BAA-594 / HTCC2503 / KCTC 12087)</name>
    <dbReference type="NCBI Taxonomy" id="314260"/>
    <lineage>
        <taxon>Bacteria</taxon>
        <taxon>Pseudomonadati</taxon>
        <taxon>Pseudomonadota</taxon>
        <taxon>Alphaproteobacteria</taxon>
        <taxon>Parvularculales</taxon>
        <taxon>Parvularculaceae</taxon>
        <taxon>Parvularcula</taxon>
    </lineage>
</organism>
<dbReference type="CDD" id="cd02440">
    <property type="entry name" value="AdoMet_MTases"/>
    <property type="match status" value="1"/>
</dbReference>
<sequence>MRRAFFRLFAEEAADIAAGRYRVPADLRTPPDLRALLAQARRYYEEAGTISRRAHRRGGAVETRKIAPAGLPSYYVQNFHFQSDGWLSDPSAEIYDTQVESLFTGAADTMRRRGLPLLLDEIDRVAGEEGRAPVLVDIGCGTGRLLADCLVNRPHVDAFGLDLSTAYLRVARNHVGRDRAAFIQAPAEQLPFADHSVDILFSVYLFHELPAKVRERVAAEFSRVLKPGGYYLHIDSVQYGDTAMDIMLEGFPRAVHEPYYDAYCRQDLDALFASGGFARVEGDERIAFLTKVTPYRRCEA</sequence>